<sequence length="357" mass="40034">MHILTVVGARPQFIKAAVLSRYIKENPQLGVKETLVHTGQHYDKNMSDVFFTEMDIPQPDYNLKIGSGYHGKMTGLMLEKIEGLLLNLKPDIILVYGDTNSTLAGALAASKLHIPVAHIEAGLRSFMMAMPEEQNRRLTDHLSTWLFCPTDTAVENLKKEGIINSSGKISADNKAVYKTGDIMYDASLYYRKKTADIEIPKDFVLLTIHRAENTDNIERLKNIVEAVNNLSEKKFIFPIHPRTKKILSESGLSFGSNVKLIEPVGYLEMLKYEETCSAVLTDSGGVQKEAFFFQKPCITMRDSTEWIELVDSGWNILVGADTKKIMTALTDIKVPDKYPELYGNGKTACRIIKLLNI</sequence>
<dbReference type="PANTHER" id="PTHR43174:SF1">
    <property type="entry name" value="UDP-N-ACETYLGLUCOSAMINE 2-EPIMERASE"/>
    <property type="match status" value="1"/>
</dbReference>
<dbReference type="EC" id="5.1.3.14" evidence="3"/>
<comment type="similarity">
    <text evidence="1">Belongs to the UDP-N-acetylglucosamine 2-epimerase family.</text>
</comment>
<reference evidence="3 4" key="1">
    <citation type="submission" date="2020-09" db="EMBL/GenBank/DDBJ databases">
        <title>Characterization of Treponema spp. from bovine digital dermatitis in Korea.</title>
        <authorList>
            <person name="Espiritu H.M."/>
            <person name="Cho Y.I."/>
            <person name="Mamuad L."/>
        </authorList>
    </citation>
    <scope>NUCLEOTIDE SEQUENCE [LARGE SCALE GENOMIC DNA]</scope>
    <source>
        <strain evidence="3 4">KS1</strain>
    </source>
</reference>
<organism evidence="3 4">
    <name type="scientific">Treponema pedis</name>
    <dbReference type="NCBI Taxonomy" id="409322"/>
    <lineage>
        <taxon>Bacteria</taxon>
        <taxon>Pseudomonadati</taxon>
        <taxon>Spirochaetota</taxon>
        <taxon>Spirochaetia</taxon>
        <taxon>Spirochaetales</taxon>
        <taxon>Treponemataceae</taxon>
        <taxon>Treponema</taxon>
    </lineage>
</organism>
<evidence type="ECO:0000259" key="2">
    <source>
        <dbReference type="Pfam" id="PF02350"/>
    </source>
</evidence>
<dbReference type="Gene3D" id="3.40.50.2000">
    <property type="entry name" value="Glycogen Phosphorylase B"/>
    <property type="match status" value="2"/>
</dbReference>
<dbReference type="NCBIfam" id="TIGR00236">
    <property type="entry name" value="wecB"/>
    <property type="match status" value="1"/>
</dbReference>
<dbReference type="CDD" id="cd03786">
    <property type="entry name" value="GTB_UDP-GlcNAc_2-Epimerase"/>
    <property type="match status" value="1"/>
</dbReference>
<name>A0A7S6WQY5_9SPIR</name>
<dbReference type="InterPro" id="IPR003331">
    <property type="entry name" value="UDP_GlcNAc_Epimerase_2_dom"/>
</dbReference>
<evidence type="ECO:0000313" key="4">
    <source>
        <dbReference type="Proteomes" id="UP000593915"/>
    </source>
</evidence>
<keyword evidence="1 3" id="KW-0413">Isomerase</keyword>
<evidence type="ECO:0000256" key="1">
    <source>
        <dbReference type="RuleBase" id="RU003513"/>
    </source>
</evidence>
<feature type="domain" description="UDP-N-acetylglucosamine 2-epimerase" evidence="2">
    <location>
        <begin position="30"/>
        <end position="355"/>
    </location>
</feature>
<evidence type="ECO:0000313" key="3">
    <source>
        <dbReference type="EMBL" id="QOW61718.1"/>
    </source>
</evidence>
<dbReference type="Proteomes" id="UP000593915">
    <property type="component" value="Chromosome"/>
</dbReference>
<dbReference type="InterPro" id="IPR029767">
    <property type="entry name" value="WecB-like"/>
</dbReference>
<dbReference type="SUPFAM" id="SSF53756">
    <property type="entry name" value="UDP-Glycosyltransferase/glycogen phosphorylase"/>
    <property type="match status" value="1"/>
</dbReference>
<proteinExistence type="inferred from homology"/>
<dbReference type="PANTHER" id="PTHR43174">
    <property type="entry name" value="UDP-N-ACETYLGLUCOSAMINE 2-EPIMERASE"/>
    <property type="match status" value="1"/>
</dbReference>
<dbReference type="EMBL" id="CP061839">
    <property type="protein sequence ID" value="QOW61718.1"/>
    <property type="molecule type" value="Genomic_DNA"/>
</dbReference>
<accession>A0A7S6WQY5</accession>
<dbReference type="AlphaFoldDB" id="A0A7S6WQY5"/>
<gene>
    <name evidence="3" type="primary">wecB</name>
    <name evidence="3" type="ORF">IFE08_04925</name>
</gene>
<dbReference type="Pfam" id="PF02350">
    <property type="entry name" value="Epimerase_2"/>
    <property type="match status" value="1"/>
</dbReference>
<protein>
    <submittedName>
        <fullName evidence="3">UDP-N-acetylglucosamine 2-epimerase (Non-hydrolyzing)</fullName>
        <ecNumber evidence="3">5.1.3.14</ecNumber>
    </submittedName>
</protein>
<dbReference type="RefSeq" id="WP_194077242.1">
    <property type="nucleotide sequence ID" value="NZ_CP061839.1"/>
</dbReference>
<dbReference type="GO" id="GO:0008761">
    <property type="term" value="F:UDP-N-acetylglucosamine 2-epimerase activity"/>
    <property type="evidence" value="ECO:0007669"/>
    <property type="project" value="UniProtKB-EC"/>
</dbReference>